<evidence type="ECO:0000259" key="3">
    <source>
        <dbReference type="PROSITE" id="PS50600"/>
    </source>
</evidence>
<dbReference type="SUPFAM" id="SSF54001">
    <property type="entry name" value="Cysteine proteinases"/>
    <property type="match status" value="1"/>
</dbReference>
<evidence type="ECO:0000256" key="1">
    <source>
        <dbReference type="ARBA" id="ARBA00022670"/>
    </source>
</evidence>
<keyword evidence="1" id="KW-0645">Protease</keyword>
<reference evidence="4" key="1">
    <citation type="journal article" date="2020" name="Nature">
        <title>Giant virus diversity and host interactions through global metagenomics.</title>
        <authorList>
            <person name="Schulz F."/>
            <person name="Roux S."/>
            <person name="Paez-Espino D."/>
            <person name="Jungbluth S."/>
            <person name="Walsh D.A."/>
            <person name="Denef V.J."/>
            <person name="McMahon K.D."/>
            <person name="Konstantinidis K.T."/>
            <person name="Eloe-Fadrosh E.A."/>
            <person name="Kyrpides N.C."/>
            <person name="Woyke T."/>
        </authorList>
    </citation>
    <scope>NUCLEOTIDE SEQUENCE</scope>
    <source>
        <strain evidence="4">GVMAG-M-3300020523-10</strain>
    </source>
</reference>
<organism evidence="4">
    <name type="scientific">viral metagenome</name>
    <dbReference type="NCBI Taxonomy" id="1070528"/>
    <lineage>
        <taxon>unclassified sequences</taxon>
        <taxon>metagenomes</taxon>
        <taxon>organismal metagenomes</taxon>
    </lineage>
</organism>
<dbReference type="InterPro" id="IPR038765">
    <property type="entry name" value="Papain-like_cys_pep_sf"/>
</dbReference>
<accession>A0A6C0CBA1</accession>
<dbReference type="Pfam" id="PF02902">
    <property type="entry name" value="Peptidase_C48"/>
    <property type="match status" value="1"/>
</dbReference>
<evidence type="ECO:0000313" key="4">
    <source>
        <dbReference type="EMBL" id="QHT01868.1"/>
    </source>
</evidence>
<dbReference type="Gene3D" id="3.40.395.10">
    <property type="entry name" value="Adenoviral Proteinase, Chain A"/>
    <property type="match status" value="1"/>
</dbReference>
<feature type="domain" description="Ubiquitin-like protease family profile" evidence="3">
    <location>
        <begin position="123"/>
        <end position="293"/>
    </location>
</feature>
<name>A0A6C0CBA1_9ZZZZ</name>
<dbReference type="InterPro" id="IPR003653">
    <property type="entry name" value="Peptidase_C48_C"/>
</dbReference>
<sequence>MTFKNNLYNKFTFSKGRKNRRSRRNLSKRIKSVRKHKEQKFKRLKCAPQNNNNNDPELKDYTCYSRTNLQTFKELWNNNSDEKINTNNSKEIWQFFKNKLSKECYDELCWLKKSKLSSINNSELLIKEIFKPFSPKTWITNPSTWLSSVDITKIMNQYEKSHPNFKFIGPSPIDFDTKEVFSTCVWEQLCNFNLKEYIQKKITKIGVIFNTDTHDKPGKHWIALFIDLDKKFIFYFDSNGTKMPKQIKVLINRVEQQAQHENIILKVDDNEGFTHQYNDGQCGMYALYFIIELLKENKTSNYFKTRRIKDATMKKYRTIYFNQANQELYDIKE</sequence>
<evidence type="ECO:0000256" key="2">
    <source>
        <dbReference type="ARBA" id="ARBA00022801"/>
    </source>
</evidence>
<dbReference type="GO" id="GO:0008234">
    <property type="term" value="F:cysteine-type peptidase activity"/>
    <property type="evidence" value="ECO:0007669"/>
    <property type="project" value="InterPro"/>
</dbReference>
<dbReference type="GO" id="GO:0006508">
    <property type="term" value="P:proteolysis"/>
    <property type="evidence" value="ECO:0007669"/>
    <property type="project" value="UniProtKB-KW"/>
</dbReference>
<protein>
    <recommendedName>
        <fullName evidence="3">Ubiquitin-like protease family profile domain-containing protein</fullName>
    </recommendedName>
</protein>
<dbReference type="AlphaFoldDB" id="A0A6C0CBA1"/>
<keyword evidence="2" id="KW-0378">Hydrolase</keyword>
<dbReference type="EMBL" id="MN739382">
    <property type="protein sequence ID" value="QHT01868.1"/>
    <property type="molecule type" value="Genomic_DNA"/>
</dbReference>
<dbReference type="PROSITE" id="PS50600">
    <property type="entry name" value="ULP_PROTEASE"/>
    <property type="match status" value="1"/>
</dbReference>
<proteinExistence type="predicted"/>